<accession>A0ABR2Y6N4</accession>
<organism evidence="2 3">
    <name type="scientific">Seiridium cardinale</name>
    <dbReference type="NCBI Taxonomy" id="138064"/>
    <lineage>
        <taxon>Eukaryota</taxon>
        <taxon>Fungi</taxon>
        <taxon>Dikarya</taxon>
        <taxon>Ascomycota</taxon>
        <taxon>Pezizomycotina</taxon>
        <taxon>Sordariomycetes</taxon>
        <taxon>Xylariomycetidae</taxon>
        <taxon>Amphisphaeriales</taxon>
        <taxon>Sporocadaceae</taxon>
        <taxon>Seiridium</taxon>
    </lineage>
</organism>
<reference evidence="2 3" key="1">
    <citation type="submission" date="2024-02" db="EMBL/GenBank/DDBJ databases">
        <title>First draft genome assembly of two strains of Seiridium cardinale.</title>
        <authorList>
            <person name="Emiliani G."/>
            <person name="Scali E."/>
        </authorList>
    </citation>
    <scope>NUCLEOTIDE SEQUENCE [LARGE SCALE GENOMIC DNA]</scope>
    <source>
        <strain evidence="2 3">BM-138-000479</strain>
    </source>
</reference>
<sequence length="428" mass="48769">MSAPGPSIFGGSGTGRRASETAPPAPPPTALQLSRLRPLLVEQWLGRPRNLLFVTEVSYDTIWNLVVRDLSPGERTALAMTCKDFLRDVRALSRAAGPSYTALVNRWNSGLTGGELGKWLVALERDIFMDGRTYCPWCRRIHRPKYVVLPAHRPIHDEDLHNPDPRIYECARANIRPAFFPDFNKRFHPLPLYWMYRVKKEINDFDEVVALEDEMDVTQRFNPTGSNTAADFVFSTRHSAKVARNGIYLREIRTVVLYRGNVHDWEQRRFDICHHVYYEYKPTQYTENYLVSVNFHTGGIHGQMVSRDQCQLVLGHTVVSRVKPFNHFYNCPMCNREFLIEPIAPQPSAAEGMVAGLKISVWFCIAWTGNLHGPLIAPPPPPLLLDHVVSTYLEPHLRYLTDNPPSLYPGTAARAFEGEYYLLPLASP</sequence>
<evidence type="ECO:0000256" key="1">
    <source>
        <dbReference type="SAM" id="MobiDB-lite"/>
    </source>
</evidence>
<dbReference type="EMBL" id="JARVKM010000002">
    <property type="protein sequence ID" value="KAK9782386.1"/>
    <property type="molecule type" value="Genomic_DNA"/>
</dbReference>
<proteinExistence type="predicted"/>
<comment type="caution">
    <text evidence="2">The sequence shown here is derived from an EMBL/GenBank/DDBJ whole genome shotgun (WGS) entry which is preliminary data.</text>
</comment>
<keyword evidence="3" id="KW-1185">Reference proteome</keyword>
<evidence type="ECO:0000313" key="2">
    <source>
        <dbReference type="EMBL" id="KAK9782386.1"/>
    </source>
</evidence>
<gene>
    <name evidence="2" type="ORF">SCAR479_00729</name>
</gene>
<evidence type="ECO:0000313" key="3">
    <source>
        <dbReference type="Proteomes" id="UP001465668"/>
    </source>
</evidence>
<protein>
    <submittedName>
        <fullName evidence="2">Uncharacterized protein</fullName>
    </submittedName>
</protein>
<feature type="region of interest" description="Disordered" evidence="1">
    <location>
        <begin position="1"/>
        <end position="30"/>
    </location>
</feature>
<name>A0ABR2Y6N4_9PEZI</name>
<dbReference type="Proteomes" id="UP001465668">
    <property type="component" value="Unassembled WGS sequence"/>
</dbReference>